<dbReference type="EMBL" id="JAMYWD010000011">
    <property type="protein sequence ID" value="KAJ4955142.1"/>
    <property type="molecule type" value="Genomic_DNA"/>
</dbReference>
<dbReference type="InterPro" id="IPR023346">
    <property type="entry name" value="Lysozyme-like_dom_sf"/>
</dbReference>
<evidence type="ECO:0000313" key="5">
    <source>
        <dbReference type="EMBL" id="KAJ4955142.1"/>
    </source>
</evidence>
<keyword evidence="1" id="KW-0611">Plant defense</keyword>
<dbReference type="Pfam" id="PF00182">
    <property type="entry name" value="Glyco_hydro_19"/>
    <property type="match status" value="2"/>
</dbReference>
<evidence type="ECO:0000313" key="6">
    <source>
        <dbReference type="Proteomes" id="UP001141806"/>
    </source>
</evidence>
<protein>
    <recommendedName>
        <fullName evidence="4">Glycoside hydrolase family 19 catalytic domain-containing protein</fullName>
    </recommendedName>
</protein>
<dbReference type="GO" id="GO:0000272">
    <property type="term" value="P:polysaccharide catabolic process"/>
    <property type="evidence" value="ECO:0007669"/>
    <property type="project" value="UniProtKB-KW"/>
</dbReference>
<dbReference type="GO" id="GO:0008843">
    <property type="term" value="F:endochitinase activity"/>
    <property type="evidence" value="ECO:0007669"/>
    <property type="project" value="UniProtKB-EC"/>
</dbReference>
<dbReference type="InterPro" id="IPR000726">
    <property type="entry name" value="Glyco_hydro_19_cat"/>
</dbReference>
<evidence type="ECO:0000256" key="1">
    <source>
        <dbReference type="ARBA" id="ARBA00022821"/>
    </source>
</evidence>
<keyword evidence="2" id="KW-1015">Disulfide bond</keyword>
<organism evidence="5 6">
    <name type="scientific">Protea cynaroides</name>
    <dbReference type="NCBI Taxonomy" id="273540"/>
    <lineage>
        <taxon>Eukaryota</taxon>
        <taxon>Viridiplantae</taxon>
        <taxon>Streptophyta</taxon>
        <taxon>Embryophyta</taxon>
        <taxon>Tracheophyta</taxon>
        <taxon>Spermatophyta</taxon>
        <taxon>Magnoliopsida</taxon>
        <taxon>Proteales</taxon>
        <taxon>Proteaceae</taxon>
        <taxon>Protea</taxon>
    </lineage>
</organism>
<sequence>MVIPILRKSILATTLAGILAGLMPENLQYGYCGTDDAYRGTGGQAGPYYSSGTPSCCCESDVCCSQHRYWVVGVTYCDTGCQLAFFDGIINQAASNCVGKSFYTHDAFFQALNSYTSFGTTGTSYESKQEITTFFAHYPCVTDRGYYGRGPLQLSWNYNYGAAGNSIGFDGLNYPETVANDVVTSFKTALWFWMNNCHSIITSGQGFGATIQAINGAIECMVETQQI</sequence>
<keyword evidence="3" id="KW-0732">Signal</keyword>
<comment type="caution">
    <text evidence="5">The sequence shown here is derived from an EMBL/GenBank/DDBJ whole genome shotgun (WGS) entry which is preliminary data.</text>
</comment>
<dbReference type="OrthoDB" id="5985073at2759"/>
<dbReference type="PANTHER" id="PTHR22595:SF79">
    <property type="entry name" value="CHITINASE 12"/>
    <property type="match status" value="1"/>
</dbReference>
<dbReference type="CDD" id="cd00325">
    <property type="entry name" value="chitinase_GH19"/>
    <property type="match status" value="1"/>
</dbReference>
<keyword evidence="6" id="KW-1185">Reference proteome</keyword>
<dbReference type="PANTHER" id="PTHR22595">
    <property type="entry name" value="CHITINASE-RELATED"/>
    <property type="match status" value="1"/>
</dbReference>
<proteinExistence type="predicted"/>
<feature type="domain" description="Glycoside hydrolase family 19 catalytic" evidence="4">
    <location>
        <begin position="97"/>
        <end position="119"/>
    </location>
</feature>
<dbReference type="GO" id="GO:0016998">
    <property type="term" value="P:cell wall macromolecule catabolic process"/>
    <property type="evidence" value="ECO:0007669"/>
    <property type="project" value="InterPro"/>
</dbReference>
<dbReference type="PROSITE" id="PS00773">
    <property type="entry name" value="CHITINASE_19_1"/>
    <property type="match status" value="1"/>
</dbReference>
<dbReference type="Gene3D" id="1.10.530.10">
    <property type="match status" value="2"/>
</dbReference>
<evidence type="ECO:0000259" key="4">
    <source>
        <dbReference type="PROSITE" id="PS00773"/>
    </source>
</evidence>
<gene>
    <name evidence="5" type="ORF">NE237_011925</name>
</gene>
<dbReference type="Proteomes" id="UP001141806">
    <property type="component" value="Unassembled WGS sequence"/>
</dbReference>
<feature type="signal peptide" evidence="3">
    <location>
        <begin position="1"/>
        <end position="20"/>
    </location>
</feature>
<dbReference type="SUPFAM" id="SSF53955">
    <property type="entry name" value="Lysozyme-like"/>
    <property type="match status" value="1"/>
</dbReference>
<reference evidence="5" key="1">
    <citation type="journal article" date="2023" name="Plant J.">
        <title>The genome of the king protea, Protea cynaroides.</title>
        <authorList>
            <person name="Chang J."/>
            <person name="Duong T.A."/>
            <person name="Schoeman C."/>
            <person name="Ma X."/>
            <person name="Roodt D."/>
            <person name="Barker N."/>
            <person name="Li Z."/>
            <person name="Van de Peer Y."/>
            <person name="Mizrachi E."/>
        </authorList>
    </citation>
    <scope>NUCLEOTIDE SEQUENCE</scope>
    <source>
        <tissue evidence="5">Young leaves</tissue>
    </source>
</reference>
<evidence type="ECO:0000256" key="3">
    <source>
        <dbReference type="SAM" id="SignalP"/>
    </source>
</evidence>
<dbReference type="GO" id="GO:0008061">
    <property type="term" value="F:chitin binding"/>
    <property type="evidence" value="ECO:0007669"/>
    <property type="project" value="UniProtKB-KW"/>
</dbReference>
<name>A0A9Q0JXJ3_9MAGN</name>
<dbReference type="GO" id="GO:0006032">
    <property type="term" value="P:chitin catabolic process"/>
    <property type="evidence" value="ECO:0007669"/>
    <property type="project" value="UniProtKB-KW"/>
</dbReference>
<evidence type="ECO:0000256" key="2">
    <source>
        <dbReference type="ARBA" id="ARBA00023157"/>
    </source>
</evidence>
<dbReference type="AlphaFoldDB" id="A0A9Q0JXJ3"/>
<accession>A0A9Q0JXJ3</accession>
<feature type="chain" id="PRO_5040158587" description="Glycoside hydrolase family 19 catalytic domain-containing protein" evidence="3">
    <location>
        <begin position="21"/>
        <end position="227"/>
    </location>
</feature>